<accession>A0A1I8AYG2</accession>
<proteinExistence type="inferred from homology"/>
<gene>
    <name evidence="7" type="primary">MED9</name>
</gene>
<reference evidence="10" key="1">
    <citation type="submission" date="2016-11" db="UniProtKB">
        <authorList>
            <consortium name="WormBaseParasite"/>
        </authorList>
    </citation>
    <scope>IDENTIFICATION</scope>
</reference>
<keyword evidence="3 7" id="KW-0805">Transcription regulation</keyword>
<dbReference type="Pfam" id="PF07544">
    <property type="entry name" value="Med9"/>
    <property type="match status" value="1"/>
</dbReference>
<evidence type="ECO:0000256" key="6">
    <source>
        <dbReference type="ARBA" id="ARBA00023242"/>
    </source>
</evidence>
<organism evidence="9 10">
    <name type="scientific">Meloidogyne hapla</name>
    <name type="common">Root-knot nematode worm</name>
    <dbReference type="NCBI Taxonomy" id="6305"/>
    <lineage>
        <taxon>Eukaryota</taxon>
        <taxon>Metazoa</taxon>
        <taxon>Ecdysozoa</taxon>
        <taxon>Nematoda</taxon>
        <taxon>Chromadorea</taxon>
        <taxon>Rhabditida</taxon>
        <taxon>Tylenchina</taxon>
        <taxon>Tylenchomorpha</taxon>
        <taxon>Tylenchoidea</taxon>
        <taxon>Meloidogynidae</taxon>
        <taxon>Meloidogyninae</taxon>
        <taxon>Meloidogyne</taxon>
    </lineage>
</organism>
<protein>
    <recommendedName>
        <fullName evidence="7">Mediator of RNA polymerase II transcription subunit 9</fullName>
    </recommendedName>
    <alternativeName>
        <fullName evidence="7">Mediator complex subunit 9</fullName>
    </alternativeName>
</protein>
<evidence type="ECO:0000256" key="7">
    <source>
        <dbReference type="RuleBase" id="RU364145"/>
    </source>
</evidence>
<name>A0A1I8AYG2_MELHA</name>
<evidence type="ECO:0000313" key="10">
    <source>
        <dbReference type="WBParaSite" id="MhA1_Contig108.frz3.gene34"/>
    </source>
</evidence>
<evidence type="ECO:0000256" key="5">
    <source>
        <dbReference type="ARBA" id="ARBA00023163"/>
    </source>
</evidence>
<comment type="function">
    <text evidence="7">Component of the Mediator complex, a coactivator involved in the regulated transcription of nearly all RNA polymerase II-dependent genes. Mediator functions as a bridge to convey information from gene-specific regulatory proteins to the basal RNA polymerase II transcription machinery. Mediator is recruited to promoters by direct interactions with regulatory proteins and serves as a scaffold for the assembly of a functional preinitiation complex with RNA polymerase II and the general transcription factors.</text>
</comment>
<keyword evidence="4 7" id="KW-0010">Activator</keyword>
<evidence type="ECO:0000256" key="2">
    <source>
        <dbReference type="ARBA" id="ARBA00008089"/>
    </source>
</evidence>
<dbReference type="InterPro" id="IPR011425">
    <property type="entry name" value="Med9"/>
</dbReference>
<dbReference type="GO" id="GO:0003712">
    <property type="term" value="F:transcription coregulator activity"/>
    <property type="evidence" value="ECO:0007669"/>
    <property type="project" value="InterPro"/>
</dbReference>
<dbReference type="Proteomes" id="UP000095281">
    <property type="component" value="Unplaced"/>
</dbReference>
<evidence type="ECO:0000256" key="4">
    <source>
        <dbReference type="ARBA" id="ARBA00023159"/>
    </source>
</evidence>
<keyword evidence="5 7" id="KW-0804">Transcription</keyword>
<sequence>MGEGDQQQQTTEDSSTTSLKSLNQLSQTLQNLLNRFGLGPQVTCARSQNFYFSSDKTGPELHNRISQLRTSIERLRTCTNSIENINRSAEDQWAKIEDLRRQLIKKNEFFKRFGEEKVGEGGSSATTSQ</sequence>
<dbReference type="GO" id="GO:0016592">
    <property type="term" value="C:mediator complex"/>
    <property type="evidence" value="ECO:0007669"/>
    <property type="project" value="InterPro"/>
</dbReference>
<keyword evidence="9" id="KW-1185">Reference proteome</keyword>
<dbReference type="WBParaSite" id="MhA1_Contig108.frz3.gene34">
    <property type="protein sequence ID" value="MhA1_Contig108.frz3.gene34"/>
    <property type="gene ID" value="MhA1_Contig108.frz3.gene34"/>
</dbReference>
<evidence type="ECO:0000256" key="3">
    <source>
        <dbReference type="ARBA" id="ARBA00023015"/>
    </source>
</evidence>
<comment type="similarity">
    <text evidence="2 7">Belongs to the Mediator complex subunit 9 family.</text>
</comment>
<evidence type="ECO:0000256" key="1">
    <source>
        <dbReference type="ARBA" id="ARBA00004123"/>
    </source>
</evidence>
<comment type="subcellular location">
    <subcellularLocation>
        <location evidence="1 7">Nucleus</location>
    </subcellularLocation>
</comment>
<feature type="region of interest" description="Disordered" evidence="8">
    <location>
        <begin position="1"/>
        <end position="21"/>
    </location>
</feature>
<dbReference type="GO" id="GO:0006357">
    <property type="term" value="P:regulation of transcription by RNA polymerase II"/>
    <property type="evidence" value="ECO:0007669"/>
    <property type="project" value="InterPro"/>
</dbReference>
<comment type="subunit">
    <text evidence="7">Component of the Mediator complex.</text>
</comment>
<evidence type="ECO:0000313" key="9">
    <source>
        <dbReference type="Proteomes" id="UP000095281"/>
    </source>
</evidence>
<evidence type="ECO:0000256" key="8">
    <source>
        <dbReference type="SAM" id="MobiDB-lite"/>
    </source>
</evidence>
<dbReference type="AlphaFoldDB" id="A0A1I8AYG2"/>
<keyword evidence="6 7" id="KW-0539">Nucleus</keyword>